<evidence type="ECO:0000313" key="3">
    <source>
        <dbReference type="EMBL" id="RFZ95384.1"/>
    </source>
</evidence>
<dbReference type="Pfam" id="PF01075">
    <property type="entry name" value="Glyco_transf_9"/>
    <property type="match status" value="1"/>
</dbReference>
<keyword evidence="4" id="KW-1185">Reference proteome</keyword>
<dbReference type="GO" id="GO:0008713">
    <property type="term" value="F:ADP-heptose-lipopolysaccharide heptosyltransferase activity"/>
    <property type="evidence" value="ECO:0007669"/>
    <property type="project" value="TreeGrafter"/>
</dbReference>
<dbReference type="InterPro" id="IPR051199">
    <property type="entry name" value="LPS_LOS_Heptosyltrfase"/>
</dbReference>
<name>A0A372NZU3_9SPHI</name>
<gene>
    <name evidence="3" type="ORF">D0C36_07605</name>
</gene>
<dbReference type="InterPro" id="IPR002201">
    <property type="entry name" value="Glyco_trans_9"/>
</dbReference>
<dbReference type="PANTHER" id="PTHR30160">
    <property type="entry name" value="TETRAACYLDISACCHARIDE 4'-KINASE-RELATED"/>
    <property type="match status" value="1"/>
</dbReference>
<dbReference type="EMBL" id="QWDC01000001">
    <property type="protein sequence ID" value="RFZ95384.1"/>
    <property type="molecule type" value="Genomic_DNA"/>
</dbReference>
<dbReference type="AlphaFoldDB" id="A0A372NZU3"/>
<dbReference type="OrthoDB" id="642366at2"/>
<protein>
    <submittedName>
        <fullName evidence="3">Glycosyltransferase family 9 protein</fullName>
    </submittedName>
</protein>
<dbReference type="SUPFAM" id="SSF53756">
    <property type="entry name" value="UDP-Glycosyltransferase/glycogen phosphorylase"/>
    <property type="match status" value="1"/>
</dbReference>
<evidence type="ECO:0000256" key="2">
    <source>
        <dbReference type="ARBA" id="ARBA00022679"/>
    </source>
</evidence>
<dbReference type="CDD" id="cd03789">
    <property type="entry name" value="GT9_LPS_heptosyltransferase"/>
    <property type="match status" value="1"/>
</dbReference>
<evidence type="ECO:0000313" key="4">
    <source>
        <dbReference type="Proteomes" id="UP000264217"/>
    </source>
</evidence>
<comment type="caution">
    <text evidence="3">The sequence shown here is derived from an EMBL/GenBank/DDBJ whole genome shotgun (WGS) entry which is preliminary data.</text>
</comment>
<dbReference type="RefSeq" id="WP_117390948.1">
    <property type="nucleotide sequence ID" value="NZ_QWDC01000001.1"/>
</dbReference>
<keyword evidence="1" id="KW-0328">Glycosyltransferase</keyword>
<dbReference type="GO" id="GO:0009244">
    <property type="term" value="P:lipopolysaccharide core region biosynthetic process"/>
    <property type="evidence" value="ECO:0007669"/>
    <property type="project" value="TreeGrafter"/>
</dbReference>
<dbReference type="Proteomes" id="UP000264217">
    <property type="component" value="Unassembled WGS sequence"/>
</dbReference>
<organism evidence="3 4">
    <name type="scientific">Mucilaginibacter conchicola</name>
    <dbReference type="NCBI Taxonomy" id="2303333"/>
    <lineage>
        <taxon>Bacteria</taxon>
        <taxon>Pseudomonadati</taxon>
        <taxon>Bacteroidota</taxon>
        <taxon>Sphingobacteriia</taxon>
        <taxon>Sphingobacteriales</taxon>
        <taxon>Sphingobacteriaceae</taxon>
        <taxon>Mucilaginibacter</taxon>
    </lineage>
</organism>
<keyword evidence="2 3" id="KW-0808">Transferase</keyword>
<evidence type="ECO:0000256" key="1">
    <source>
        <dbReference type="ARBA" id="ARBA00022676"/>
    </source>
</evidence>
<proteinExistence type="predicted"/>
<dbReference type="Gene3D" id="3.40.50.2000">
    <property type="entry name" value="Glycogen Phosphorylase B"/>
    <property type="match status" value="2"/>
</dbReference>
<reference evidence="3 4" key="1">
    <citation type="submission" date="2018-08" db="EMBL/GenBank/DDBJ databases">
        <title>Mucilaginibacter sp. MYSH2.</title>
        <authorList>
            <person name="Seo T."/>
        </authorList>
    </citation>
    <scope>NUCLEOTIDE SEQUENCE [LARGE SCALE GENOMIC DNA]</scope>
    <source>
        <strain evidence="3 4">MYSH2</strain>
    </source>
</reference>
<accession>A0A372NZU3</accession>
<sequence length="327" mass="35671">MKILIRLPNWLGDVVMATAFVNAVKAEYPAAAIDVIIKKELSGIAQLIPGINKVHPFSKQEYPGSGGVYRFGKTLKAEGYDLFFNLPHSLSSFVMAWATGAKQRIGFRKEGGLFLLTKAIKKPVGLHRVDEYIYLLEYVTGKTVAQRTVALKADPADIPETVVINFNSEASSRRMPVDKGRSIINALTAHFPDLNFAFVGSPKEAPFIDELLSGLDNADRLHNQAGKTNLKGLAELMAGAKAVLTTDSGPAHLANAVGVPTIVLFGAGDENNTAPYNKETLQVIRYGALECEPCVRNTCKLYGVPKCMEMLDEKRIIKALSLYLNYA</sequence>
<dbReference type="GO" id="GO:0005829">
    <property type="term" value="C:cytosol"/>
    <property type="evidence" value="ECO:0007669"/>
    <property type="project" value="TreeGrafter"/>
</dbReference>